<dbReference type="InterPro" id="IPR036314">
    <property type="entry name" value="SOD_C_sf"/>
</dbReference>
<feature type="domain" description="Manganese/iron superoxide dismutase C-terminal" evidence="1">
    <location>
        <begin position="54"/>
        <end position="121"/>
    </location>
</feature>
<dbReference type="InterPro" id="IPR036324">
    <property type="entry name" value="Mn/Fe_SOD_N_sf"/>
</dbReference>
<dbReference type="PANTHER" id="PTHR43595:SF2">
    <property type="entry name" value="SMALL RIBOSOMAL SUBUNIT PROTEIN MS42"/>
    <property type="match status" value="1"/>
</dbReference>
<dbReference type="InterPro" id="IPR019832">
    <property type="entry name" value="Mn/Fe_SOD_C"/>
</dbReference>
<comment type="caution">
    <text evidence="2">The sequence shown here is derived from an EMBL/GenBank/DDBJ whole genome shotgun (WGS) entry which is preliminary data.</text>
</comment>
<proteinExistence type="predicted"/>
<dbReference type="Proteomes" id="UP001192346">
    <property type="component" value="Unassembled WGS sequence"/>
</dbReference>
<reference evidence="2 4" key="1">
    <citation type="submission" date="2019-10" db="EMBL/GenBank/DDBJ databases">
        <title>Whole Genome Sequencing and Characterization of Texas Phoenix Palm Decline Phytoplasma Belongs to Lethal Yellowing (16SrIV) Group.</title>
        <authorList>
            <person name="Bao M."/>
        </authorList>
    </citation>
    <scope>NUCLEOTIDE SEQUENCE [LARGE SCALE GENOMIC DNA]</scope>
    <source>
        <strain evidence="2 4">ACPD</strain>
    </source>
</reference>
<dbReference type="Pfam" id="PF02777">
    <property type="entry name" value="Sod_Fe_C"/>
    <property type="match status" value="1"/>
</dbReference>
<name>A0ABS5BJ38_9MOLU</name>
<organism evidence="2 4">
    <name type="scientific">Texas Phoenix palm phytoplasma</name>
    <dbReference type="NCBI Taxonomy" id="176709"/>
    <lineage>
        <taxon>Bacteria</taxon>
        <taxon>Bacillati</taxon>
        <taxon>Mycoplasmatota</taxon>
        <taxon>Mollicutes</taxon>
        <taxon>Acholeplasmatales</taxon>
        <taxon>Acholeplasmataceae</taxon>
        <taxon>Candidatus Phytoplasma</taxon>
        <taxon>16SrIV (Coconut lethal yellows group)</taxon>
    </lineage>
</organism>
<gene>
    <name evidence="2" type="ORF">FEF22_000185</name>
    <name evidence="3" type="ORF">FEF22_001915</name>
</gene>
<accession>A0ABS5BJ38</accession>
<dbReference type="EMBL" id="VBRA02000009">
    <property type="protein sequence ID" value="MBP3059529.1"/>
    <property type="molecule type" value="Genomic_DNA"/>
</dbReference>
<protein>
    <recommendedName>
        <fullName evidence="1">Manganese/iron superoxide dismutase C-terminal domain-containing protein</fullName>
    </recommendedName>
</protein>
<evidence type="ECO:0000313" key="3">
    <source>
        <dbReference type="EMBL" id="MBP3059529.1"/>
    </source>
</evidence>
<evidence type="ECO:0000259" key="1">
    <source>
        <dbReference type="Pfam" id="PF02777"/>
    </source>
</evidence>
<dbReference type="EMBL" id="VBRA02000003">
    <property type="protein sequence ID" value="MBP3059209.1"/>
    <property type="molecule type" value="Genomic_DNA"/>
</dbReference>
<dbReference type="PANTHER" id="PTHR43595">
    <property type="entry name" value="37S RIBOSOMAL PROTEIN S26, MITOCHONDRIAL"/>
    <property type="match status" value="1"/>
</dbReference>
<evidence type="ECO:0000313" key="2">
    <source>
        <dbReference type="EMBL" id="MBP3059209.1"/>
    </source>
</evidence>
<sequence length="130" mass="14918">MLGNLLVRWCGGLRLISSKQKNGLILSRLNNGGGFLNHCFFWSILKLNTKYDDKSELHKFIKLYFGDLENFKNQFSLECQKLFGSGWTWLILDFDNNLKIVSTSNQDVVLLSGHAILGIDLGREMMPNYQ</sequence>
<dbReference type="SUPFAM" id="SSF54719">
    <property type="entry name" value="Fe,Mn superoxide dismutase (SOD), C-terminal domain"/>
    <property type="match status" value="1"/>
</dbReference>
<dbReference type="SUPFAM" id="SSF46609">
    <property type="entry name" value="Fe,Mn superoxide dismutase (SOD), N-terminal domain"/>
    <property type="match status" value="1"/>
</dbReference>
<dbReference type="Gene3D" id="3.55.40.20">
    <property type="entry name" value="Iron/manganese superoxide dismutase, C-terminal domain"/>
    <property type="match status" value="1"/>
</dbReference>
<evidence type="ECO:0000313" key="4">
    <source>
        <dbReference type="Proteomes" id="UP001192346"/>
    </source>
</evidence>
<dbReference type="RefSeq" id="WP_138107754.1">
    <property type="nucleotide sequence ID" value="NZ_VBRA02000003.1"/>
</dbReference>
<keyword evidence="4" id="KW-1185">Reference proteome</keyword>